<dbReference type="Gene3D" id="1.10.3990.20">
    <property type="entry name" value="protein bp1543"/>
    <property type="match status" value="1"/>
</dbReference>
<comment type="caution">
    <text evidence="2">The sequence shown here is derived from an EMBL/GenBank/DDBJ whole genome shotgun (WGS) entry which is preliminary data.</text>
</comment>
<name>A0ABV7D8F4_9PROT</name>
<feature type="domain" description="Ribbon-helix-helix" evidence="1">
    <location>
        <begin position="10"/>
        <end position="70"/>
    </location>
</feature>
<evidence type="ECO:0000313" key="2">
    <source>
        <dbReference type="EMBL" id="MFC3053406.1"/>
    </source>
</evidence>
<protein>
    <submittedName>
        <fullName evidence="2">Ribbon-helix-helix domain-containing protein</fullName>
    </submittedName>
</protein>
<dbReference type="EMBL" id="JBHRSL010000027">
    <property type="protein sequence ID" value="MFC3053406.1"/>
    <property type="molecule type" value="Genomic_DNA"/>
</dbReference>
<dbReference type="RefSeq" id="WP_194215639.1">
    <property type="nucleotide sequence ID" value="NZ_CP061205.1"/>
</dbReference>
<evidence type="ECO:0000313" key="3">
    <source>
        <dbReference type="Proteomes" id="UP001595444"/>
    </source>
</evidence>
<reference evidence="3" key="1">
    <citation type="journal article" date="2019" name="Int. J. Syst. Evol. Microbiol.">
        <title>The Global Catalogue of Microorganisms (GCM) 10K type strain sequencing project: providing services to taxonomists for standard genome sequencing and annotation.</title>
        <authorList>
            <consortium name="The Broad Institute Genomics Platform"/>
            <consortium name="The Broad Institute Genome Sequencing Center for Infectious Disease"/>
            <person name="Wu L."/>
            <person name="Ma J."/>
        </authorList>
    </citation>
    <scope>NUCLEOTIDE SEQUENCE [LARGE SCALE GENOMIC DNA]</scope>
    <source>
        <strain evidence="3">KCTC 62164</strain>
    </source>
</reference>
<dbReference type="Proteomes" id="UP001595444">
    <property type="component" value="Unassembled WGS sequence"/>
</dbReference>
<gene>
    <name evidence="2" type="ORF">ACFOKA_16025</name>
</gene>
<dbReference type="InterPro" id="IPR038268">
    <property type="entry name" value="RHH_sf"/>
</dbReference>
<evidence type="ECO:0000259" key="1">
    <source>
        <dbReference type="Pfam" id="PF13467"/>
    </source>
</evidence>
<keyword evidence="3" id="KW-1185">Reference proteome</keyword>
<proteinExistence type="predicted"/>
<accession>A0ABV7D8F4</accession>
<organism evidence="2 3">
    <name type="scientific">Kordiimonas pumila</name>
    <dbReference type="NCBI Taxonomy" id="2161677"/>
    <lineage>
        <taxon>Bacteria</taxon>
        <taxon>Pseudomonadati</taxon>
        <taxon>Pseudomonadota</taxon>
        <taxon>Alphaproteobacteria</taxon>
        <taxon>Kordiimonadales</taxon>
        <taxon>Kordiimonadaceae</taxon>
        <taxon>Kordiimonas</taxon>
    </lineage>
</organism>
<dbReference type="InterPro" id="IPR027373">
    <property type="entry name" value="RHH_dom"/>
</dbReference>
<dbReference type="Pfam" id="PF13467">
    <property type="entry name" value="RHH_4"/>
    <property type="match status" value="1"/>
</dbReference>
<sequence>MFDLDDAKLEKHSVTIAGHRTSISLEKGFWRHLRAIAEKDNITLNELVRQLDEARGGSLSGAIRAFILQNLEKQLSL</sequence>